<dbReference type="InterPro" id="IPR010987">
    <property type="entry name" value="Glutathione-S-Trfase_C-like"/>
</dbReference>
<dbReference type="PROSITE" id="PS50404">
    <property type="entry name" value="GST_NTER"/>
    <property type="match status" value="1"/>
</dbReference>
<evidence type="ECO:0000256" key="3">
    <source>
        <dbReference type="ARBA" id="ARBA00005861"/>
    </source>
</evidence>
<sequence>METKEDTHLIRGSFNMDCDPNFVWIFEIMNALGQFAISHAVVINTVHQEEEYQDRQYATNEAWFKGRKPEILEMNPLANLPYLVDGDVCVCQTNAVFHYLGEKLSLNGSTEAQKRRTSELLCEIYDVRNGMIDLVYPFMDICRNEEEFKSKAESIVGSPPFGKFEAMLALKDNASGGKWFVLEHGPGTADFHIWEMLDQHRLLAERMGSPALLDRFPKCKAFHEAFRALPTLQEYFASDAYTLEINSKLADAYFLCLVHRSYPMLHGYVVGITFHLGSIAFGAFVIGCLKLAAAAMSFVLNQARDEQGVQSTVAQVLCCCCLCTVACIERVLSMVNDLIYTDVALRSCGYMQAADHVVSVAASNPLTYAAIKAAATAMRFVGVTIIGGCGTFLSYQALSSTQLHRDLDSVFENSSTMLVTSNILGTTIAAGLICFYVALAFMVVCRKTATPSVPKAMACGHVEQFQKLELNGPIEQDLQELAVPSVGWTPLHATAGACLSPLWGRPVIGSRIAPSWPKRMCTYCLKEVTSGYMLFRHAGPRAPDCPSHLLVKPVSALVLSLEFQRAKRGHWKVDATTLAGQSVMQGGKILRGGTGTGEVWKLVEEEVQVRWTMTEPELAKVKLLHGSKPFPRRQESISRYLERMKAPKRSSRRSLRAKQAYTGYLERTKEGEEMPNCLTEKNCYRNRIGMHQCLGTTSNLMKAAEFYQTTYSLMYCMLLGAGTGGASGLDIDQTRMKTQIWSEGQL</sequence>
<comment type="similarity">
    <text evidence="4 10">Belongs to the CTL (choline transporter-like) family.</text>
</comment>
<dbReference type="GO" id="GO:0022857">
    <property type="term" value="F:transmembrane transporter activity"/>
    <property type="evidence" value="ECO:0007669"/>
    <property type="project" value="UniProtKB-UniRule"/>
</dbReference>
<dbReference type="PANTHER" id="PTHR11571:SF222">
    <property type="entry name" value="GLUTATHIONE TRANSFERASE"/>
    <property type="match status" value="1"/>
</dbReference>
<comment type="catalytic activity">
    <reaction evidence="9">
        <text>RX + glutathione = an S-substituted glutathione + a halide anion + H(+)</text>
        <dbReference type="Rhea" id="RHEA:16437"/>
        <dbReference type="ChEBI" id="CHEBI:15378"/>
        <dbReference type="ChEBI" id="CHEBI:16042"/>
        <dbReference type="ChEBI" id="CHEBI:17792"/>
        <dbReference type="ChEBI" id="CHEBI:57925"/>
        <dbReference type="ChEBI" id="CHEBI:90779"/>
        <dbReference type="EC" id="2.5.1.18"/>
    </reaction>
</comment>
<dbReference type="Pfam" id="PF02798">
    <property type="entry name" value="GST_N"/>
    <property type="match status" value="1"/>
</dbReference>
<dbReference type="AlphaFoldDB" id="A0A1Q9D6A9"/>
<keyword evidence="14" id="KW-1185">Reference proteome</keyword>
<dbReference type="InterPro" id="IPR004045">
    <property type="entry name" value="Glutathione_S-Trfase_N"/>
</dbReference>
<dbReference type="Proteomes" id="UP000186817">
    <property type="component" value="Unassembled WGS sequence"/>
</dbReference>
<evidence type="ECO:0000256" key="10">
    <source>
        <dbReference type="RuleBase" id="RU368066"/>
    </source>
</evidence>
<proteinExistence type="inferred from homology"/>
<feature type="domain" description="GST N-terminal" evidence="11">
    <location>
        <begin position="25"/>
        <end position="108"/>
    </location>
</feature>
<evidence type="ECO:0000256" key="8">
    <source>
        <dbReference type="ARBA" id="ARBA00023136"/>
    </source>
</evidence>
<evidence type="ECO:0000256" key="5">
    <source>
        <dbReference type="ARBA" id="ARBA00022679"/>
    </source>
</evidence>
<evidence type="ECO:0000256" key="6">
    <source>
        <dbReference type="ARBA" id="ARBA00022692"/>
    </source>
</evidence>
<dbReference type="GO" id="GO:0004364">
    <property type="term" value="F:glutathione transferase activity"/>
    <property type="evidence" value="ECO:0007669"/>
    <property type="project" value="UniProtKB-EC"/>
</dbReference>
<dbReference type="Gene3D" id="1.20.1050.10">
    <property type="match status" value="1"/>
</dbReference>
<comment type="caution">
    <text evidence="13">The sequence shown here is derived from an EMBL/GenBank/DDBJ whole genome shotgun (WGS) entry which is preliminary data.</text>
</comment>
<comment type="caution">
    <text evidence="10">Lacks conserved residue(s) required for the propagation of feature annotation.</text>
</comment>
<reference evidence="13 14" key="1">
    <citation type="submission" date="2016-02" db="EMBL/GenBank/DDBJ databases">
        <title>Genome analysis of coral dinoflagellate symbionts highlights evolutionary adaptations to a symbiotic lifestyle.</title>
        <authorList>
            <person name="Aranda M."/>
            <person name="Li Y."/>
            <person name="Liew Y.J."/>
            <person name="Baumgarten S."/>
            <person name="Simakov O."/>
            <person name="Wilson M."/>
            <person name="Piel J."/>
            <person name="Ashoor H."/>
            <person name="Bougouffa S."/>
            <person name="Bajic V.B."/>
            <person name="Ryu T."/>
            <person name="Ravasi T."/>
            <person name="Bayer T."/>
            <person name="Micklem G."/>
            <person name="Kim H."/>
            <person name="Bhak J."/>
            <person name="Lajeunesse T.C."/>
            <person name="Voolstra C.R."/>
        </authorList>
    </citation>
    <scope>NUCLEOTIDE SEQUENCE [LARGE SCALE GENOMIC DNA]</scope>
    <source>
        <strain evidence="13 14">CCMP2467</strain>
    </source>
</reference>
<evidence type="ECO:0000313" key="13">
    <source>
        <dbReference type="EMBL" id="OLP90626.1"/>
    </source>
</evidence>
<dbReference type="InterPro" id="IPR004046">
    <property type="entry name" value="GST_C"/>
</dbReference>
<dbReference type="Pfam" id="PF14497">
    <property type="entry name" value="GST_C_3"/>
    <property type="match status" value="1"/>
</dbReference>
<evidence type="ECO:0000259" key="12">
    <source>
        <dbReference type="PROSITE" id="PS50405"/>
    </source>
</evidence>
<gene>
    <name evidence="13" type="primary">Gstm2</name>
    <name evidence="13" type="ORF">AK812_SmicGene27780</name>
</gene>
<evidence type="ECO:0000313" key="14">
    <source>
        <dbReference type="Proteomes" id="UP000186817"/>
    </source>
</evidence>
<name>A0A1Q9D6A9_SYMMI</name>
<protein>
    <recommendedName>
        <fullName evidence="10">Choline transporter-like protein</fullName>
    </recommendedName>
</protein>
<evidence type="ECO:0000256" key="4">
    <source>
        <dbReference type="ARBA" id="ARBA00007168"/>
    </source>
</evidence>
<dbReference type="InterPro" id="IPR050213">
    <property type="entry name" value="GST_superfamily"/>
</dbReference>
<dbReference type="OrthoDB" id="410118at2759"/>
<dbReference type="InterPro" id="IPR007603">
    <property type="entry name" value="Choline_transptr-like"/>
</dbReference>
<keyword evidence="7 10" id="KW-1133">Transmembrane helix</keyword>
<dbReference type="Gene3D" id="3.40.30.10">
    <property type="entry name" value="Glutaredoxin"/>
    <property type="match status" value="1"/>
</dbReference>
<accession>A0A1Q9D6A9</accession>
<keyword evidence="5 13" id="KW-0808">Transferase</keyword>
<evidence type="ECO:0000256" key="7">
    <source>
        <dbReference type="ARBA" id="ARBA00022989"/>
    </source>
</evidence>
<comment type="function">
    <text evidence="10">Choline transporter.</text>
</comment>
<evidence type="ECO:0000259" key="11">
    <source>
        <dbReference type="PROSITE" id="PS50404"/>
    </source>
</evidence>
<feature type="transmembrane region" description="Helical" evidence="10">
    <location>
        <begin position="418"/>
        <end position="445"/>
    </location>
</feature>
<dbReference type="PANTHER" id="PTHR11571">
    <property type="entry name" value="GLUTATHIONE S-TRANSFERASE"/>
    <property type="match status" value="1"/>
</dbReference>
<comment type="function">
    <text evidence="1">Conjugation of reduced glutathione to a wide number of exogenous and endogenous hydrophobic electrophiles.</text>
</comment>
<dbReference type="EMBL" id="LSRX01000701">
    <property type="protein sequence ID" value="OLP90626.1"/>
    <property type="molecule type" value="Genomic_DNA"/>
</dbReference>
<dbReference type="SUPFAM" id="SSF47616">
    <property type="entry name" value="GST C-terminal domain-like"/>
    <property type="match status" value="1"/>
</dbReference>
<evidence type="ECO:0000256" key="2">
    <source>
        <dbReference type="ARBA" id="ARBA00004141"/>
    </source>
</evidence>
<dbReference type="Pfam" id="PF04515">
    <property type="entry name" value="Choline_transpo"/>
    <property type="match status" value="1"/>
</dbReference>
<comment type="subcellular location">
    <subcellularLocation>
        <location evidence="10">Cell membrane</location>
        <topology evidence="10">Multi-pass membrane protein</topology>
    </subcellularLocation>
    <subcellularLocation>
        <location evidence="2">Membrane</location>
        <topology evidence="2">Multi-pass membrane protein</topology>
    </subcellularLocation>
</comment>
<organism evidence="13 14">
    <name type="scientific">Symbiodinium microadriaticum</name>
    <name type="common">Dinoflagellate</name>
    <name type="synonym">Zooxanthella microadriatica</name>
    <dbReference type="NCBI Taxonomy" id="2951"/>
    <lineage>
        <taxon>Eukaryota</taxon>
        <taxon>Sar</taxon>
        <taxon>Alveolata</taxon>
        <taxon>Dinophyceae</taxon>
        <taxon>Suessiales</taxon>
        <taxon>Symbiodiniaceae</taxon>
        <taxon>Symbiodinium</taxon>
    </lineage>
</organism>
<dbReference type="PROSITE" id="PS50405">
    <property type="entry name" value="GST_CTER"/>
    <property type="match status" value="1"/>
</dbReference>
<keyword evidence="6 10" id="KW-0812">Transmembrane</keyword>
<dbReference type="SUPFAM" id="SSF52833">
    <property type="entry name" value="Thioredoxin-like"/>
    <property type="match status" value="1"/>
</dbReference>
<evidence type="ECO:0000256" key="1">
    <source>
        <dbReference type="ARBA" id="ARBA00003701"/>
    </source>
</evidence>
<keyword evidence="8 10" id="KW-0472">Membrane</keyword>
<comment type="similarity">
    <text evidence="3">Belongs to the GST superfamily. Mu family.</text>
</comment>
<dbReference type="GO" id="GO:0006749">
    <property type="term" value="P:glutathione metabolic process"/>
    <property type="evidence" value="ECO:0007669"/>
    <property type="project" value="TreeGrafter"/>
</dbReference>
<feature type="transmembrane region" description="Helical" evidence="10">
    <location>
        <begin position="380"/>
        <end position="398"/>
    </location>
</feature>
<evidence type="ECO:0000256" key="9">
    <source>
        <dbReference type="ARBA" id="ARBA00047960"/>
    </source>
</evidence>
<dbReference type="InterPro" id="IPR036249">
    <property type="entry name" value="Thioredoxin-like_sf"/>
</dbReference>
<dbReference type="InterPro" id="IPR036282">
    <property type="entry name" value="Glutathione-S-Trfase_C_sf"/>
</dbReference>
<dbReference type="GO" id="GO:0005886">
    <property type="term" value="C:plasma membrane"/>
    <property type="evidence" value="ECO:0007669"/>
    <property type="project" value="UniProtKB-SubCell"/>
</dbReference>
<feature type="domain" description="GST C-terminal" evidence="12">
    <location>
        <begin position="110"/>
        <end position="249"/>
    </location>
</feature>
<feature type="transmembrane region" description="Helical" evidence="10">
    <location>
        <begin position="265"/>
        <end position="289"/>
    </location>
</feature>